<dbReference type="Pfam" id="PF01226">
    <property type="entry name" value="Form_Nir_trans"/>
    <property type="match status" value="1"/>
</dbReference>
<dbReference type="PROSITE" id="PS50110">
    <property type="entry name" value="RESPONSE_REGULATORY"/>
    <property type="match status" value="1"/>
</dbReference>
<dbReference type="InterPro" id="IPR001789">
    <property type="entry name" value="Sig_transdc_resp-reg_receiver"/>
</dbReference>
<dbReference type="SMART" id="SM00448">
    <property type="entry name" value="REC"/>
    <property type="match status" value="1"/>
</dbReference>
<dbReference type="Gene3D" id="1.20.1080.10">
    <property type="entry name" value="Glycerol uptake facilitator protein"/>
    <property type="match status" value="1"/>
</dbReference>
<dbReference type="KEGG" id="dol:Dole_0884"/>
<protein>
    <submittedName>
        <fullName evidence="10">Response regulator receiver protein</fullName>
    </submittedName>
</protein>
<dbReference type="Pfam" id="PF00072">
    <property type="entry name" value="Response_reg"/>
    <property type="match status" value="1"/>
</dbReference>
<evidence type="ECO:0000256" key="2">
    <source>
        <dbReference type="ARBA" id="ARBA00022448"/>
    </source>
</evidence>
<evidence type="ECO:0000313" key="11">
    <source>
        <dbReference type="Proteomes" id="UP000008561"/>
    </source>
</evidence>
<dbReference type="GO" id="GO:0015499">
    <property type="term" value="F:formate transmembrane transporter activity"/>
    <property type="evidence" value="ECO:0007669"/>
    <property type="project" value="TreeGrafter"/>
</dbReference>
<proteinExistence type="inferred from homology"/>
<dbReference type="AlphaFoldDB" id="A8ZVY5"/>
<keyword evidence="4 8" id="KW-1133">Transmembrane helix</keyword>
<keyword evidence="2" id="KW-0813">Transport</keyword>
<evidence type="ECO:0000256" key="5">
    <source>
        <dbReference type="ARBA" id="ARBA00023136"/>
    </source>
</evidence>
<comment type="subcellular location">
    <subcellularLocation>
        <location evidence="1">Membrane</location>
        <topology evidence="1">Multi-pass membrane protein</topology>
    </subcellularLocation>
</comment>
<keyword evidence="3 8" id="KW-0812">Transmembrane</keyword>
<dbReference type="Proteomes" id="UP000008561">
    <property type="component" value="Chromosome"/>
</dbReference>
<dbReference type="RefSeq" id="WP_012174312.1">
    <property type="nucleotide sequence ID" value="NC_009943.1"/>
</dbReference>
<keyword evidence="7" id="KW-0597">Phosphoprotein</keyword>
<evidence type="ECO:0000256" key="4">
    <source>
        <dbReference type="ARBA" id="ARBA00022989"/>
    </source>
</evidence>
<dbReference type="InterPro" id="IPR024002">
    <property type="entry name" value="For/NO2_transpt_CS"/>
</dbReference>
<evidence type="ECO:0000256" key="8">
    <source>
        <dbReference type="SAM" id="Phobius"/>
    </source>
</evidence>
<evidence type="ECO:0000256" key="7">
    <source>
        <dbReference type="PROSITE-ProRule" id="PRU00169"/>
    </source>
</evidence>
<dbReference type="PANTHER" id="PTHR30520">
    <property type="entry name" value="FORMATE TRANSPORTER-RELATED"/>
    <property type="match status" value="1"/>
</dbReference>
<dbReference type="PANTHER" id="PTHR30520:SF6">
    <property type="entry name" value="FORMATE_NITRATE FAMILY TRANSPORTER (EUROFUNG)"/>
    <property type="match status" value="1"/>
</dbReference>
<feature type="domain" description="Response regulatory" evidence="9">
    <location>
        <begin position="5"/>
        <end position="119"/>
    </location>
</feature>
<dbReference type="InterPro" id="IPR011006">
    <property type="entry name" value="CheY-like_superfamily"/>
</dbReference>
<dbReference type="OrthoDB" id="9786493at2"/>
<comment type="similarity">
    <text evidence="6">Belongs to the FNT transporter (TC 1.A.16) family.</text>
</comment>
<feature type="modified residue" description="4-aspartylphosphate" evidence="7">
    <location>
        <position position="54"/>
    </location>
</feature>
<dbReference type="EMBL" id="CP000859">
    <property type="protein sequence ID" value="ABW66694.1"/>
    <property type="molecule type" value="Genomic_DNA"/>
</dbReference>
<dbReference type="GO" id="GO:0000160">
    <property type="term" value="P:phosphorelay signal transduction system"/>
    <property type="evidence" value="ECO:0007669"/>
    <property type="project" value="InterPro"/>
</dbReference>
<dbReference type="GO" id="GO:0005886">
    <property type="term" value="C:plasma membrane"/>
    <property type="evidence" value="ECO:0007669"/>
    <property type="project" value="TreeGrafter"/>
</dbReference>
<dbReference type="Gene3D" id="3.40.50.2300">
    <property type="match status" value="1"/>
</dbReference>
<sequence length="425" mass="45448">MSSQRMLIIDDEEIVLRSCQRVFADEGFSVVITQNPAEGLRLASESFFDVILCDWKMPGFDGMDVVAELDKRSPESVVVMISGFPSVGRATEALKRGAMDYVSKPFTPEEITAVVQKAVQRKLSEEKKAIGRFEKIIGSLQFPVPGIEDKTPKTIAETVASTIGVGKVTSPWRTVTVLGLLAGAYIGFGGLLSTSVTFDMNAVVGIGLTKFMAGAAFSLGLMLVVIAGAELFTGNNLMISSVLTKDITFIDMIKRWGVVYLANLAGSILIALILLLSGLWKTGNGALGAAAVNVAVAKVSLGFGEALVRGVGCNWLVCLAVWMALASSQTIGKIFAIFFPIMGFVAIGFEHCVANMYFIPAGIFLHHWADSPAIAAVTTDNLTWFAFLWKNLLPVTIGNIIGGGVFVGMSYWGAYLRPAKAPKPV</sequence>
<feature type="transmembrane region" description="Helical" evidence="8">
    <location>
        <begin position="306"/>
        <end position="325"/>
    </location>
</feature>
<evidence type="ECO:0000256" key="6">
    <source>
        <dbReference type="ARBA" id="ARBA00049660"/>
    </source>
</evidence>
<dbReference type="NCBIfam" id="TIGR00790">
    <property type="entry name" value="fnt"/>
    <property type="match status" value="1"/>
</dbReference>
<dbReference type="SUPFAM" id="SSF52172">
    <property type="entry name" value="CheY-like"/>
    <property type="match status" value="1"/>
</dbReference>
<dbReference type="InterPro" id="IPR023271">
    <property type="entry name" value="Aquaporin-like"/>
</dbReference>
<dbReference type="eggNOG" id="COG2204">
    <property type="taxonomic scope" value="Bacteria"/>
</dbReference>
<name>A8ZVY5_DESOH</name>
<dbReference type="InterPro" id="IPR000292">
    <property type="entry name" value="For/NO2_transpt"/>
</dbReference>
<keyword evidence="5 8" id="KW-0472">Membrane</keyword>
<dbReference type="HOGENOM" id="CLU_036896_1_0_7"/>
<dbReference type="PROSITE" id="PS01005">
    <property type="entry name" value="FORMATE_NITRITE_TP_1"/>
    <property type="match status" value="1"/>
</dbReference>
<organism evidence="10 11">
    <name type="scientific">Desulfosudis oleivorans (strain DSM 6200 / JCM 39069 / Hxd3)</name>
    <name type="common">Desulfococcus oleovorans</name>
    <dbReference type="NCBI Taxonomy" id="96561"/>
    <lineage>
        <taxon>Bacteria</taxon>
        <taxon>Pseudomonadati</taxon>
        <taxon>Thermodesulfobacteriota</taxon>
        <taxon>Desulfobacteria</taxon>
        <taxon>Desulfobacterales</taxon>
        <taxon>Desulfosudaceae</taxon>
        <taxon>Desulfosudis</taxon>
    </lineage>
</organism>
<dbReference type="PROSITE" id="PS01006">
    <property type="entry name" value="FORMATE_NITRITE_TP_2"/>
    <property type="match status" value="1"/>
</dbReference>
<gene>
    <name evidence="10" type="ordered locus">Dole_0884</name>
</gene>
<evidence type="ECO:0000259" key="9">
    <source>
        <dbReference type="PROSITE" id="PS50110"/>
    </source>
</evidence>
<dbReference type="STRING" id="96561.Dole_0884"/>
<feature type="transmembrane region" description="Helical" evidence="8">
    <location>
        <begin position="392"/>
        <end position="414"/>
    </location>
</feature>
<feature type="transmembrane region" description="Helical" evidence="8">
    <location>
        <begin position="337"/>
        <end position="359"/>
    </location>
</feature>
<feature type="transmembrane region" description="Helical" evidence="8">
    <location>
        <begin position="175"/>
        <end position="196"/>
    </location>
</feature>
<feature type="transmembrane region" description="Helical" evidence="8">
    <location>
        <begin position="258"/>
        <end position="280"/>
    </location>
</feature>
<accession>A8ZVY5</accession>
<evidence type="ECO:0000256" key="1">
    <source>
        <dbReference type="ARBA" id="ARBA00004141"/>
    </source>
</evidence>
<evidence type="ECO:0000256" key="3">
    <source>
        <dbReference type="ARBA" id="ARBA00022692"/>
    </source>
</evidence>
<reference evidence="10 11" key="1">
    <citation type="submission" date="2007-10" db="EMBL/GenBank/DDBJ databases">
        <title>Complete sequence of Desulfococcus oleovorans Hxd3.</title>
        <authorList>
            <consortium name="US DOE Joint Genome Institute"/>
            <person name="Copeland A."/>
            <person name="Lucas S."/>
            <person name="Lapidus A."/>
            <person name="Barry K."/>
            <person name="Glavina del Rio T."/>
            <person name="Dalin E."/>
            <person name="Tice H."/>
            <person name="Pitluck S."/>
            <person name="Kiss H."/>
            <person name="Brettin T."/>
            <person name="Bruce D."/>
            <person name="Detter J.C."/>
            <person name="Han C."/>
            <person name="Schmutz J."/>
            <person name="Larimer F."/>
            <person name="Land M."/>
            <person name="Hauser L."/>
            <person name="Kyrpides N."/>
            <person name="Kim E."/>
            <person name="Wawrik B."/>
            <person name="Richardson P."/>
        </authorList>
    </citation>
    <scope>NUCLEOTIDE SEQUENCE [LARGE SCALE GENOMIC DNA]</scope>
    <source>
        <strain evidence="11">DSM 6200 / JCM 39069 / Hxd3</strain>
    </source>
</reference>
<feature type="transmembrane region" description="Helical" evidence="8">
    <location>
        <begin position="216"/>
        <end position="237"/>
    </location>
</feature>
<dbReference type="eggNOG" id="COG2116">
    <property type="taxonomic scope" value="Bacteria"/>
</dbReference>
<keyword evidence="11" id="KW-1185">Reference proteome</keyword>
<evidence type="ECO:0000313" key="10">
    <source>
        <dbReference type="EMBL" id="ABW66694.1"/>
    </source>
</evidence>
<dbReference type="FunFam" id="1.20.1080.10:FF:000011">
    <property type="entry name" value="Formate family transporter"/>
    <property type="match status" value="1"/>
</dbReference>